<keyword evidence="1" id="KW-1133">Transmembrane helix</keyword>
<feature type="transmembrane region" description="Helical" evidence="1">
    <location>
        <begin position="219"/>
        <end position="238"/>
    </location>
</feature>
<keyword evidence="3" id="KW-0378">Hydrolase</keyword>
<feature type="domain" description="CAAX prenyl protease 2/Lysostaphin resistance protein A-like" evidence="2">
    <location>
        <begin position="127"/>
        <end position="231"/>
    </location>
</feature>
<reference evidence="3 4" key="1">
    <citation type="submission" date="2019-08" db="EMBL/GenBank/DDBJ databases">
        <authorList>
            <person name="Lei W."/>
        </authorList>
    </citation>
    <scope>NUCLEOTIDE SEQUENCE [LARGE SCALE GENOMIC DNA]</scope>
    <source>
        <strain evidence="3 4">CCUG 58627</strain>
    </source>
</reference>
<feature type="transmembrane region" description="Helical" evidence="1">
    <location>
        <begin position="119"/>
        <end position="137"/>
    </location>
</feature>
<dbReference type="InterPro" id="IPR042150">
    <property type="entry name" value="MmRce1-like"/>
</dbReference>
<feature type="transmembrane region" description="Helical" evidence="1">
    <location>
        <begin position="12"/>
        <end position="33"/>
    </location>
</feature>
<feature type="transmembrane region" description="Helical" evidence="1">
    <location>
        <begin position="94"/>
        <end position="113"/>
    </location>
</feature>
<evidence type="ECO:0000259" key="2">
    <source>
        <dbReference type="Pfam" id="PF02517"/>
    </source>
</evidence>
<feature type="transmembrane region" description="Helical" evidence="1">
    <location>
        <begin position="45"/>
        <end position="73"/>
    </location>
</feature>
<dbReference type="InterPro" id="IPR003675">
    <property type="entry name" value="Rce1/LyrA-like_dom"/>
</dbReference>
<dbReference type="GO" id="GO:0008237">
    <property type="term" value="F:metallopeptidase activity"/>
    <property type="evidence" value="ECO:0007669"/>
    <property type="project" value="UniProtKB-KW"/>
</dbReference>
<dbReference type="GO" id="GO:0006508">
    <property type="term" value="P:proteolysis"/>
    <property type="evidence" value="ECO:0007669"/>
    <property type="project" value="UniProtKB-KW"/>
</dbReference>
<feature type="transmembrane region" description="Helical" evidence="1">
    <location>
        <begin position="244"/>
        <end position="264"/>
    </location>
</feature>
<dbReference type="Pfam" id="PF02517">
    <property type="entry name" value="Rce1-like"/>
    <property type="match status" value="1"/>
</dbReference>
<dbReference type="RefSeq" id="WP_146324671.1">
    <property type="nucleotide sequence ID" value="NZ_BAABLR010000008.1"/>
</dbReference>
<accession>A0A5C5UE73</accession>
<keyword evidence="3" id="KW-0645">Protease</keyword>
<feature type="transmembrane region" description="Helical" evidence="1">
    <location>
        <begin position="194"/>
        <end position="212"/>
    </location>
</feature>
<dbReference type="GO" id="GO:0080120">
    <property type="term" value="P:CAAX-box protein maturation"/>
    <property type="evidence" value="ECO:0007669"/>
    <property type="project" value="UniProtKB-ARBA"/>
</dbReference>
<evidence type="ECO:0000313" key="3">
    <source>
        <dbReference type="EMBL" id="TWT24464.1"/>
    </source>
</evidence>
<dbReference type="EMBL" id="VOHM01000017">
    <property type="protein sequence ID" value="TWT24464.1"/>
    <property type="molecule type" value="Genomic_DNA"/>
</dbReference>
<name>A0A5C5UE73_9CORY</name>
<dbReference type="OrthoDB" id="3693644at2"/>
<dbReference type="PANTHER" id="PTHR35797">
    <property type="entry name" value="PROTEASE-RELATED"/>
    <property type="match status" value="1"/>
</dbReference>
<keyword evidence="1" id="KW-0812">Transmembrane</keyword>
<proteinExistence type="predicted"/>
<gene>
    <name evidence="3" type="ORF">FRX94_08335</name>
</gene>
<keyword evidence="1" id="KW-0472">Membrane</keyword>
<organism evidence="3 4">
    <name type="scientific">Corynebacterium canis</name>
    <dbReference type="NCBI Taxonomy" id="679663"/>
    <lineage>
        <taxon>Bacteria</taxon>
        <taxon>Bacillati</taxon>
        <taxon>Actinomycetota</taxon>
        <taxon>Actinomycetes</taxon>
        <taxon>Mycobacteriales</taxon>
        <taxon>Corynebacteriaceae</taxon>
        <taxon>Corynebacterium</taxon>
    </lineage>
</organism>
<protein>
    <submittedName>
        <fullName evidence="3">CPBP family intramembrane metalloprotease</fullName>
    </submittedName>
</protein>
<keyword evidence="4" id="KW-1185">Reference proteome</keyword>
<comment type="caution">
    <text evidence="3">The sequence shown here is derived from an EMBL/GenBank/DDBJ whole genome shotgun (WGS) entry which is preliminary data.</text>
</comment>
<dbReference type="AlphaFoldDB" id="A0A5C5UE73"/>
<dbReference type="GO" id="GO:0004175">
    <property type="term" value="F:endopeptidase activity"/>
    <property type="evidence" value="ECO:0007669"/>
    <property type="project" value="UniProtKB-ARBA"/>
</dbReference>
<sequence>MEKLMEAGRRHPFAAFVVLAYAGSWLGWAPMWASRNGLGILPIELPFAAIAGFNQLGLFLGPFAAAFLVTRLLHGREGVRKLWRKMFQWRVHPCWYFAAVVAIPVSIVGSYLLSGSHPAGATSIGALAVSFVVFLLGGPVQEEPGWRGVALPLLQERFSTFNAALILGFVHTFWHLPMFTVREWDTAGGNPSQLVAYLVLVLSLSVILAWLFDAAPGSLLPVILAHNAVNWALVAFMGEAADNSWPAALGLLVFALLVVLTGRLRASRAHRTPRSSMA</sequence>
<keyword evidence="3" id="KW-0482">Metalloprotease</keyword>
<feature type="transmembrane region" description="Helical" evidence="1">
    <location>
        <begin position="158"/>
        <end position="174"/>
    </location>
</feature>
<evidence type="ECO:0000313" key="4">
    <source>
        <dbReference type="Proteomes" id="UP000320791"/>
    </source>
</evidence>
<dbReference type="Proteomes" id="UP000320791">
    <property type="component" value="Unassembled WGS sequence"/>
</dbReference>
<evidence type="ECO:0000256" key="1">
    <source>
        <dbReference type="SAM" id="Phobius"/>
    </source>
</evidence>
<dbReference type="PANTHER" id="PTHR35797:SF1">
    <property type="entry name" value="PROTEASE"/>
    <property type="match status" value="1"/>
</dbReference>